<gene>
    <name evidence="8" type="ordered locus">CC_3572</name>
</gene>
<dbReference type="GO" id="GO:0004089">
    <property type="term" value="F:carbonate dehydratase activity"/>
    <property type="evidence" value="ECO:0007669"/>
    <property type="project" value="UniProtKB-EC"/>
</dbReference>
<dbReference type="SUPFAM" id="SSF53056">
    <property type="entry name" value="beta-carbonic anhydrase, cab"/>
    <property type="match status" value="1"/>
</dbReference>
<comment type="similarity">
    <text evidence="1">Belongs to the beta-class carbonic anhydrase family.</text>
</comment>
<evidence type="ECO:0000256" key="1">
    <source>
        <dbReference type="ARBA" id="ARBA00006217"/>
    </source>
</evidence>
<dbReference type="Proteomes" id="UP000001816">
    <property type="component" value="Chromosome"/>
</dbReference>
<keyword evidence="6" id="KW-0479">Metal-binding</keyword>
<dbReference type="PANTHER" id="PTHR11002:SF79">
    <property type="entry name" value="CARBONIC ANHYDRASE 2"/>
    <property type="match status" value="1"/>
</dbReference>
<dbReference type="BioCyc" id="CAULO:CC3572-MONOMER"/>
<feature type="compositionally biased region" description="Basic and acidic residues" evidence="7">
    <location>
        <begin position="81"/>
        <end position="90"/>
    </location>
</feature>
<keyword evidence="9" id="KW-1185">Reference proteome</keyword>
<feature type="binding site" evidence="6">
    <location>
        <position position="198"/>
    </location>
    <ligand>
        <name>Zn(2+)</name>
        <dbReference type="ChEBI" id="CHEBI:29105"/>
    </ligand>
</feature>
<keyword evidence="4" id="KW-0456">Lyase</keyword>
<dbReference type="EMBL" id="AE005673">
    <property type="protein sequence ID" value="AAK25534.1"/>
    <property type="molecule type" value="Genomic_DNA"/>
</dbReference>
<dbReference type="Pfam" id="PF00484">
    <property type="entry name" value="Pro_CA"/>
    <property type="match status" value="1"/>
</dbReference>
<evidence type="ECO:0000256" key="5">
    <source>
        <dbReference type="ARBA" id="ARBA00048348"/>
    </source>
</evidence>
<dbReference type="EnsemblBacteria" id="AAK25534">
    <property type="protein sequence ID" value="AAK25534"/>
    <property type="gene ID" value="CC_3572"/>
</dbReference>
<dbReference type="InterPro" id="IPR001765">
    <property type="entry name" value="Carbonic_anhydrase"/>
</dbReference>
<reference evidence="8 9" key="1">
    <citation type="journal article" date="2001" name="Proc. Natl. Acad. Sci. U.S.A.">
        <title>Complete genome sequence of Caulobacter crescentus.</title>
        <authorList>
            <person name="Nierman W.C."/>
            <person name="Feldblyum T.V."/>
            <person name="Laub M.T."/>
            <person name="Paulsen I.T."/>
            <person name="Nelson K.E."/>
            <person name="Eisen J.A."/>
            <person name="Heidelberg J.F."/>
            <person name="Alley M.R."/>
            <person name="Ohta N."/>
            <person name="Maddock J.R."/>
            <person name="Potocka I."/>
            <person name="Nelson W.C."/>
            <person name="Newton A."/>
            <person name="Stephens C."/>
            <person name="Phadke N.D."/>
            <person name="Ely B."/>
            <person name="DeBoy R.T."/>
            <person name="Dodson R.J."/>
            <person name="Durkin A.S."/>
            <person name="Gwinn M.L."/>
            <person name="Haft D.H."/>
            <person name="Kolonay J.F."/>
            <person name="Smit J."/>
            <person name="Craven M.B."/>
            <person name="Khouri H."/>
            <person name="Shetty J."/>
            <person name="Berry K."/>
            <person name="Utterback T."/>
            <person name="Tran K."/>
            <person name="Wolf A."/>
            <person name="Vamathevan J."/>
            <person name="Ermolaeva M."/>
            <person name="White O."/>
            <person name="Salzberg S.L."/>
            <person name="Venter J.C."/>
            <person name="Shapiro L."/>
            <person name="Fraser C.M."/>
        </authorList>
    </citation>
    <scope>NUCLEOTIDE SEQUENCE [LARGE SCALE GENOMIC DNA]</scope>
    <source>
        <strain evidence="9">ATCC 19089 / CB15</strain>
    </source>
</reference>
<dbReference type="SMART" id="SM00947">
    <property type="entry name" value="Pro_CA"/>
    <property type="match status" value="1"/>
</dbReference>
<protein>
    <recommendedName>
        <fullName evidence="2">carbonic anhydrase</fullName>
        <ecNumber evidence="2">4.2.1.1</ecNumber>
    </recommendedName>
</protein>
<dbReference type="SMR" id="Q9A2I9"/>
<dbReference type="PROSITE" id="PS00704">
    <property type="entry name" value="PROK_CO2_ANHYDRASE_1"/>
    <property type="match status" value="1"/>
</dbReference>
<dbReference type="AlphaFoldDB" id="Q9A2I9"/>
<dbReference type="CDD" id="cd03378">
    <property type="entry name" value="beta_CA_cladeC"/>
    <property type="match status" value="1"/>
</dbReference>
<feature type="binding site" evidence="6">
    <location>
        <position position="147"/>
    </location>
    <ligand>
        <name>Zn(2+)</name>
        <dbReference type="ChEBI" id="CHEBI:29105"/>
    </ligand>
</feature>
<dbReference type="EC" id="4.2.1.1" evidence="2"/>
<dbReference type="PANTHER" id="PTHR11002">
    <property type="entry name" value="CARBONIC ANHYDRASE"/>
    <property type="match status" value="1"/>
</dbReference>
<dbReference type="KEGG" id="ccr:CC_3572"/>
<organism evidence="8 9">
    <name type="scientific">Caulobacter vibrioides (strain ATCC 19089 / CIP 103742 / CB 15)</name>
    <name type="common">Caulobacter crescentus</name>
    <dbReference type="NCBI Taxonomy" id="190650"/>
    <lineage>
        <taxon>Bacteria</taxon>
        <taxon>Pseudomonadati</taxon>
        <taxon>Pseudomonadota</taxon>
        <taxon>Alphaproteobacteria</taxon>
        <taxon>Caulobacterales</taxon>
        <taxon>Caulobacteraceae</taxon>
        <taxon>Caulobacter</taxon>
    </lineage>
</organism>
<evidence type="ECO:0000313" key="8">
    <source>
        <dbReference type="EMBL" id="AAK25534.1"/>
    </source>
</evidence>
<feature type="region of interest" description="Disordered" evidence="7">
    <location>
        <begin position="76"/>
        <end position="99"/>
    </location>
</feature>
<feature type="binding site" evidence="6">
    <location>
        <position position="145"/>
    </location>
    <ligand>
        <name>Zn(2+)</name>
        <dbReference type="ChEBI" id="CHEBI:29105"/>
    </ligand>
</feature>
<evidence type="ECO:0000256" key="2">
    <source>
        <dbReference type="ARBA" id="ARBA00012925"/>
    </source>
</evidence>
<dbReference type="HOGENOM" id="CLU_053879_4_2_5"/>
<comment type="catalytic activity">
    <reaction evidence="5">
        <text>hydrogencarbonate + H(+) = CO2 + H2O</text>
        <dbReference type="Rhea" id="RHEA:10748"/>
        <dbReference type="ChEBI" id="CHEBI:15377"/>
        <dbReference type="ChEBI" id="CHEBI:15378"/>
        <dbReference type="ChEBI" id="CHEBI:16526"/>
        <dbReference type="ChEBI" id="CHEBI:17544"/>
        <dbReference type="EC" id="4.2.1.1"/>
    </reaction>
</comment>
<dbReference type="PATRIC" id="fig|190650.5.peg.3576"/>
<dbReference type="STRING" id="190650.CC_3572"/>
<accession>Q9A2I9</accession>
<proteinExistence type="inferred from homology"/>
<dbReference type="GO" id="GO:0015976">
    <property type="term" value="P:carbon utilization"/>
    <property type="evidence" value="ECO:0007669"/>
    <property type="project" value="InterPro"/>
</dbReference>
<sequence length="293" mass="30416">MSRRALSFSRLSIASGDEMVSRRLLLGALAGMAAPALAFAEGEGHSPNLLTKKGRRTASALKHQAGDKAALDKAMASVKPMEPDPAHAPEAHAPPQEVSPDEALGRLKHGNGIFARGGANLMLPSLTRINELSKGQKPFAIIVGCSDSRVPPELVFNCNLGELFVVRVAGSTVSREGLGSIIYAVEHLGAPLIVVLGHTKCGAVGAAVDVATKSAHLHGALHEMVLPILPAVTAAEAKHPADLQDAAIRQNVRDVAARLKVADGVLAEKLGEGRLKVVSACYDLASGLVAFDA</sequence>
<evidence type="ECO:0000256" key="6">
    <source>
        <dbReference type="PIRSR" id="PIRSR601765-1"/>
    </source>
</evidence>
<dbReference type="Gene3D" id="3.40.1050.10">
    <property type="entry name" value="Carbonic anhydrase"/>
    <property type="match status" value="1"/>
</dbReference>
<keyword evidence="3 6" id="KW-0862">Zinc</keyword>
<evidence type="ECO:0000256" key="3">
    <source>
        <dbReference type="ARBA" id="ARBA00022833"/>
    </source>
</evidence>
<dbReference type="PIR" id="B87692">
    <property type="entry name" value="B87692"/>
</dbReference>
<dbReference type="eggNOG" id="COG0288">
    <property type="taxonomic scope" value="Bacteria"/>
</dbReference>
<comment type="cofactor">
    <cofactor evidence="6">
        <name>Zn(2+)</name>
        <dbReference type="ChEBI" id="CHEBI:29105"/>
    </cofactor>
    <text evidence="6">Binds 1 zinc ion per subunit.</text>
</comment>
<name>Q9A2I9_CAUVC</name>
<evidence type="ECO:0000256" key="4">
    <source>
        <dbReference type="ARBA" id="ARBA00023239"/>
    </source>
</evidence>
<evidence type="ECO:0000313" key="9">
    <source>
        <dbReference type="Proteomes" id="UP000001816"/>
    </source>
</evidence>
<dbReference type="GO" id="GO:0008270">
    <property type="term" value="F:zinc ion binding"/>
    <property type="evidence" value="ECO:0007669"/>
    <property type="project" value="InterPro"/>
</dbReference>
<dbReference type="InterPro" id="IPR015892">
    <property type="entry name" value="Carbonic_anhydrase_CS"/>
</dbReference>
<feature type="binding site" evidence="6">
    <location>
        <position position="201"/>
    </location>
    <ligand>
        <name>Zn(2+)</name>
        <dbReference type="ChEBI" id="CHEBI:29105"/>
    </ligand>
</feature>
<dbReference type="InterPro" id="IPR036874">
    <property type="entry name" value="Carbonic_anhydrase_sf"/>
</dbReference>
<evidence type="ECO:0000256" key="7">
    <source>
        <dbReference type="SAM" id="MobiDB-lite"/>
    </source>
</evidence>